<feature type="domain" description="Pre-SET" evidence="9">
    <location>
        <begin position="56"/>
        <end position="126"/>
    </location>
</feature>
<organism evidence="11 12">
    <name type="scientific">Olpidium bornovanus</name>
    <dbReference type="NCBI Taxonomy" id="278681"/>
    <lineage>
        <taxon>Eukaryota</taxon>
        <taxon>Fungi</taxon>
        <taxon>Fungi incertae sedis</taxon>
        <taxon>Olpidiomycota</taxon>
        <taxon>Olpidiomycotina</taxon>
        <taxon>Olpidiomycetes</taxon>
        <taxon>Olpidiales</taxon>
        <taxon>Olpidiaceae</taxon>
        <taxon>Olpidium</taxon>
    </lineage>
</organism>
<reference evidence="11 12" key="1">
    <citation type="journal article" name="Sci. Rep.">
        <title>Genome-scale phylogenetic analyses confirm Olpidium as the closest living zoosporic fungus to the non-flagellated, terrestrial fungi.</title>
        <authorList>
            <person name="Chang Y."/>
            <person name="Rochon D."/>
            <person name="Sekimoto S."/>
            <person name="Wang Y."/>
            <person name="Chovatia M."/>
            <person name="Sandor L."/>
            <person name="Salamov A."/>
            <person name="Grigoriev I.V."/>
            <person name="Stajich J.E."/>
            <person name="Spatafora J.W."/>
        </authorList>
    </citation>
    <scope>NUCLEOTIDE SEQUENCE [LARGE SCALE GENOMIC DNA]</scope>
    <source>
        <strain evidence="11">S191</strain>
    </source>
</reference>
<evidence type="ECO:0008006" key="13">
    <source>
        <dbReference type="Google" id="ProtNLM"/>
    </source>
</evidence>
<dbReference type="InterPro" id="IPR001214">
    <property type="entry name" value="SET_dom"/>
</dbReference>
<dbReference type="PANTHER" id="PTHR46223:SF3">
    <property type="entry name" value="HISTONE-LYSINE N-METHYLTRANSFERASE SET-23"/>
    <property type="match status" value="1"/>
</dbReference>
<dbReference type="GO" id="GO:0042054">
    <property type="term" value="F:histone methyltransferase activity"/>
    <property type="evidence" value="ECO:0007669"/>
    <property type="project" value="InterPro"/>
</dbReference>
<comment type="caution">
    <text evidence="11">The sequence shown here is derived from an EMBL/GenBank/DDBJ whole genome shotgun (WGS) entry which is preliminary data.</text>
</comment>
<evidence type="ECO:0000313" key="11">
    <source>
        <dbReference type="EMBL" id="KAG5460068.1"/>
    </source>
</evidence>
<dbReference type="PANTHER" id="PTHR46223">
    <property type="entry name" value="HISTONE-LYSINE N-METHYLTRANSFERASE SUV39H"/>
    <property type="match status" value="1"/>
</dbReference>
<dbReference type="InterPro" id="IPR046341">
    <property type="entry name" value="SET_dom_sf"/>
</dbReference>
<dbReference type="PROSITE" id="PS50280">
    <property type="entry name" value="SET"/>
    <property type="match status" value="1"/>
</dbReference>
<feature type="domain" description="Post-SET" evidence="10">
    <location>
        <begin position="307"/>
        <end position="323"/>
    </location>
</feature>
<dbReference type="InterPro" id="IPR007728">
    <property type="entry name" value="Pre-SET_dom"/>
</dbReference>
<evidence type="ECO:0000256" key="5">
    <source>
        <dbReference type="ARBA" id="ARBA00022691"/>
    </source>
</evidence>
<evidence type="ECO:0000259" key="10">
    <source>
        <dbReference type="PROSITE" id="PS50868"/>
    </source>
</evidence>
<dbReference type="GO" id="GO:0032259">
    <property type="term" value="P:methylation"/>
    <property type="evidence" value="ECO:0007669"/>
    <property type="project" value="UniProtKB-KW"/>
</dbReference>
<gene>
    <name evidence="11" type="ORF">BJ554DRAFT_7929</name>
</gene>
<keyword evidence="4" id="KW-0808">Transferase</keyword>
<keyword evidence="2" id="KW-0158">Chromosome</keyword>
<keyword evidence="12" id="KW-1185">Reference proteome</keyword>
<keyword evidence="3" id="KW-0489">Methyltransferase</keyword>
<dbReference type="InterPro" id="IPR003616">
    <property type="entry name" value="Post-SET_dom"/>
</dbReference>
<proteinExistence type="predicted"/>
<keyword evidence="6" id="KW-0479">Metal-binding</keyword>
<dbReference type="SMART" id="SM00317">
    <property type="entry name" value="SET"/>
    <property type="match status" value="1"/>
</dbReference>
<name>A0A8H7ZW45_9FUNG</name>
<protein>
    <recommendedName>
        <fullName evidence="13">Histone-lysine N-methyltransferase</fullName>
    </recommendedName>
</protein>
<dbReference type="OrthoDB" id="308383at2759"/>
<accession>A0A8H7ZW45</accession>
<evidence type="ECO:0000256" key="6">
    <source>
        <dbReference type="ARBA" id="ARBA00022723"/>
    </source>
</evidence>
<dbReference type="GO" id="GO:0008270">
    <property type="term" value="F:zinc ion binding"/>
    <property type="evidence" value="ECO:0007669"/>
    <property type="project" value="InterPro"/>
</dbReference>
<evidence type="ECO:0000256" key="3">
    <source>
        <dbReference type="ARBA" id="ARBA00022603"/>
    </source>
</evidence>
<dbReference type="Gene3D" id="2.170.270.10">
    <property type="entry name" value="SET domain"/>
    <property type="match status" value="1"/>
</dbReference>
<feature type="non-terminal residue" evidence="11">
    <location>
        <position position="1"/>
    </location>
</feature>
<keyword evidence="7" id="KW-0862">Zinc</keyword>
<dbReference type="PROSITE" id="PS50868">
    <property type="entry name" value="POST_SET"/>
    <property type="match status" value="1"/>
</dbReference>
<evidence type="ECO:0000256" key="1">
    <source>
        <dbReference type="ARBA" id="ARBA00004286"/>
    </source>
</evidence>
<feature type="domain" description="SET" evidence="8">
    <location>
        <begin position="129"/>
        <end position="301"/>
    </location>
</feature>
<dbReference type="PROSITE" id="PS50867">
    <property type="entry name" value="PRE_SET"/>
    <property type="match status" value="1"/>
</dbReference>
<evidence type="ECO:0000259" key="8">
    <source>
        <dbReference type="PROSITE" id="PS50280"/>
    </source>
</evidence>
<comment type="subcellular location">
    <subcellularLocation>
        <location evidence="1">Chromosome</location>
    </subcellularLocation>
</comment>
<evidence type="ECO:0000256" key="4">
    <source>
        <dbReference type="ARBA" id="ARBA00022679"/>
    </source>
</evidence>
<dbReference type="SMART" id="SM00468">
    <property type="entry name" value="PreSET"/>
    <property type="match status" value="1"/>
</dbReference>
<dbReference type="Pfam" id="PF00856">
    <property type="entry name" value="SET"/>
    <property type="match status" value="1"/>
</dbReference>
<evidence type="ECO:0000259" key="9">
    <source>
        <dbReference type="PROSITE" id="PS50867"/>
    </source>
</evidence>
<dbReference type="AlphaFoldDB" id="A0A8H7ZW45"/>
<dbReference type="EMBL" id="JAEFCI010005833">
    <property type="protein sequence ID" value="KAG5460068.1"/>
    <property type="molecule type" value="Genomic_DNA"/>
</dbReference>
<dbReference type="Pfam" id="PF05033">
    <property type="entry name" value="Pre-SET"/>
    <property type="match status" value="1"/>
</dbReference>
<dbReference type="Proteomes" id="UP000673691">
    <property type="component" value="Unassembled WGS sequence"/>
</dbReference>
<keyword evidence="5" id="KW-0949">S-adenosyl-L-methionine</keyword>
<sequence length="323" mass="36414">ASDGVRRFRELVSVTKYKPISVFNGLDFDGPPDGFCFTDEYIFCPGVREPDDAFLTGCACAATAEDNRAVACCVPGGGCRCLEDAEGLVNYTAEGLINVERTSIVECNKRCACSLATCPNRVVERGRKVSLEIYKTRRKGWGVRAMEYIPRGTYIDKYAGEVITSEEAEARGRRYDATGLTYLFDLDGSCELKNPASKSLLMAKGRATRRSGRWLTFSVLSAQPFHPHLPVLFLYPFPPIVVRRQVDASRYGNVTHFFNHSCDPNLVVYPVFRHPDRRIHDLAFFAKKNITRCTELTFDYQMKNTAKRTKCECKTSKCRGWVQ</sequence>
<dbReference type="SUPFAM" id="SSF82199">
    <property type="entry name" value="SET domain"/>
    <property type="match status" value="1"/>
</dbReference>
<dbReference type="InterPro" id="IPR050973">
    <property type="entry name" value="H3K9_Histone-Lys_N-MTase"/>
</dbReference>
<evidence type="ECO:0000256" key="7">
    <source>
        <dbReference type="ARBA" id="ARBA00022833"/>
    </source>
</evidence>
<dbReference type="GO" id="GO:0005694">
    <property type="term" value="C:chromosome"/>
    <property type="evidence" value="ECO:0007669"/>
    <property type="project" value="UniProtKB-SubCell"/>
</dbReference>
<dbReference type="GO" id="GO:0005634">
    <property type="term" value="C:nucleus"/>
    <property type="evidence" value="ECO:0007669"/>
    <property type="project" value="InterPro"/>
</dbReference>
<evidence type="ECO:0000313" key="12">
    <source>
        <dbReference type="Proteomes" id="UP000673691"/>
    </source>
</evidence>
<evidence type="ECO:0000256" key="2">
    <source>
        <dbReference type="ARBA" id="ARBA00022454"/>
    </source>
</evidence>